<sequence>MSEQDQILAATSTRLVDAFRRIEATAMADVPILNRKLSVQCVGMSVFGQEVLCGLITPWFINLVLMPMAVSVPMRTGAKTRIALPGGIFEFIQSHHNELGAYRMCSLLSPVFEFDIQEDAVTVAQAILAEVLAPQVEAEIEDAGMLAIWEGRLPEPEAAEPEGTPVEELDDEPKLLRRRAMFGLRSTEEAAS</sequence>
<dbReference type="InterPro" id="IPR023994">
    <property type="entry name" value="NiFe-hyd_HybE"/>
</dbReference>
<dbReference type="EMBL" id="VZUL01000003">
    <property type="protein sequence ID" value="KAB1083004.1"/>
    <property type="molecule type" value="Genomic_DNA"/>
</dbReference>
<feature type="region of interest" description="Disordered" evidence="1">
    <location>
        <begin position="154"/>
        <end position="173"/>
    </location>
</feature>
<evidence type="ECO:0000313" key="3">
    <source>
        <dbReference type="Proteomes" id="UP000386575"/>
    </source>
</evidence>
<accession>A0A6A1TGE0</accession>
<organism evidence="2 3">
    <name type="scientific">Neorhizobium galegae</name>
    <name type="common">Rhizobium galegae</name>
    <dbReference type="NCBI Taxonomy" id="399"/>
    <lineage>
        <taxon>Bacteria</taxon>
        <taxon>Pseudomonadati</taxon>
        <taxon>Pseudomonadota</taxon>
        <taxon>Alphaproteobacteria</taxon>
        <taxon>Hyphomicrobiales</taxon>
        <taxon>Rhizobiaceae</taxon>
        <taxon>Rhizobium/Agrobacterium group</taxon>
        <taxon>Neorhizobium</taxon>
    </lineage>
</organism>
<dbReference type="Pfam" id="PF11939">
    <property type="entry name" value="NiFe-hyd_HybE"/>
    <property type="match status" value="1"/>
</dbReference>
<dbReference type="AlphaFoldDB" id="A0A6A1TGE0"/>
<dbReference type="Proteomes" id="UP000386575">
    <property type="component" value="Unassembled WGS sequence"/>
</dbReference>
<dbReference type="NCBIfam" id="TIGR03993">
    <property type="entry name" value="hydrog_HybE"/>
    <property type="match status" value="1"/>
</dbReference>
<comment type="caution">
    <text evidence="2">The sequence shown here is derived from an EMBL/GenBank/DDBJ whole genome shotgun (WGS) entry which is preliminary data.</text>
</comment>
<evidence type="ECO:0000313" key="2">
    <source>
        <dbReference type="EMBL" id="KAB1083004.1"/>
    </source>
</evidence>
<evidence type="ECO:0000256" key="1">
    <source>
        <dbReference type="SAM" id="MobiDB-lite"/>
    </source>
</evidence>
<feature type="compositionally biased region" description="Acidic residues" evidence="1">
    <location>
        <begin position="157"/>
        <end position="171"/>
    </location>
</feature>
<proteinExistence type="predicted"/>
<dbReference type="InterPro" id="IPR038530">
    <property type="entry name" value="NiFe-hyd_HybE_sf"/>
</dbReference>
<dbReference type="RefSeq" id="WP_151046420.1">
    <property type="nucleotide sequence ID" value="NZ_VZUL01000003.1"/>
</dbReference>
<name>A0A6A1TGE0_NEOGA</name>
<dbReference type="Gene3D" id="3.30.1460.40">
    <property type="entry name" value="[NiFe]-hydrogenase assembly chaperone, HybE"/>
    <property type="match status" value="1"/>
</dbReference>
<reference evidence="2 3" key="1">
    <citation type="submission" date="2019-09" db="EMBL/GenBank/DDBJ databases">
        <title>Genome sequencing of Ng87 strain.</title>
        <authorList>
            <person name="Karasev E.S."/>
            <person name="Andronov E."/>
        </authorList>
    </citation>
    <scope>NUCLEOTIDE SEQUENCE [LARGE SCALE GENOMIC DNA]</scope>
    <source>
        <strain evidence="2 3">Ng87</strain>
    </source>
</reference>
<protein>
    <submittedName>
        <fullName evidence="2">[NiFe]-hydrogenase assembly chaperone HybE</fullName>
    </submittedName>
</protein>
<gene>
    <name evidence="2" type="primary">hybE</name>
    <name evidence="2" type="ORF">F4V91_25435</name>
</gene>